<proteinExistence type="predicted"/>
<evidence type="ECO:0000313" key="1">
    <source>
        <dbReference type="EMBL" id="KAJ1680362.1"/>
    </source>
</evidence>
<comment type="caution">
    <text evidence="1">The sequence shown here is derived from an EMBL/GenBank/DDBJ whole genome shotgun (WGS) entry which is preliminary data.</text>
</comment>
<reference evidence="1" key="1">
    <citation type="submission" date="2022-06" db="EMBL/GenBank/DDBJ databases">
        <title>Phylogenomic reconstructions and comparative analyses of Kickxellomycotina fungi.</title>
        <authorList>
            <person name="Reynolds N.K."/>
            <person name="Stajich J.E."/>
            <person name="Barry K."/>
            <person name="Grigoriev I.V."/>
            <person name="Crous P."/>
            <person name="Smith M.E."/>
        </authorList>
    </citation>
    <scope>NUCLEOTIDE SEQUENCE</scope>
    <source>
        <strain evidence="1">RSA 2271</strain>
    </source>
</reference>
<protein>
    <submittedName>
        <fullName evidence="1">Uncharacterized protein</fullName>
    </submittedName>
</protein>
<gene>
    <name evidence="1" type="ORF">EV182_000144</name>
</gene>
<evidence type="ECO:0000313" key="2">
    <source>
        <dbReference type="Proteomes" id="UP001145114"/>
    </source>
</evidence>
<dbReference type="EMBL" id="JAMZIH010000004">
    <property type="protein sequence ID" value="KAJ1680362.1"/>
    <property type="molecule type" value="Genomic_DNA"/>
</dbReference>
<dbReference type="Proteomes" id="UP001145114">
    <property type="component" value="Unassembled WGS sequence"/>
</dbReference>
<keyword evidence="2" id="KW-1185">Reference proteome</keyword>
<sequence length="123" mass="14267">MSSEDVPQLIMRIQERMIQSQRQLATVEAQLTLHQREARKSELTLRELASLDPDTPMYRSVGKMFLREDRSEIQDQLQKQQREAKDTVLALEKKKKYFEREAKEANDNLMDVLRSSRGGAGSS</sequence>
<accession>A0ACC1HV81</accession>
<organism evidence="1 2">
    <name type="scientific">Spiromyces aspiralis</name>
    <dbReference type="NCBI Taxonomy" id="68401"/>
    <lineage>
        <taxon>Eukaryota</taxon>
        <taxon>Fungi</taxon>
        <taxon>Fungi incertae sedis</taxon>
        <taxon>Zoopagomycota</taxon>
        <taxon>Kickxellomycotina</taxon>
        <taxon>Kickxellomycetes</taxon>
        <taxon>Kickxellales</taxon>
        <taxon>Kickxellaceae</taxon>
        <taxon>Spiromyces</taxon>
    </lineage>
</organism>
<name>A0ACC1HV81_9FUNG</name>